<evidence type="ECO:0000256" key="1">
    <source>
        <dbReference type="SAM" id="Phobius"/>
    </source>
</evidence>
<dbReference type="OrthoDB" id="6584069at2759"/>
<name>A0A9P0BZV5_CHRIL</name>
<proteinExistence type="predicted"/>
<reference evidence="2" key="1">
    <citation type="submission" date="2021-12" db="EMBL/GenBank/DDBJ databases">
        <authorList>
            <person name="King R."/>
        </authorList>
    </citation>
    <scope>NUCLEOTIDE SEQUENCE</scope>
</reference>
<keyword evidence="1" id="KW-0472">Membrane</keyword>
<dbReference type="AlphaFoldDB" id="A0A9P0BZV5"/>
<protein>
    <submittedName>
        <fullName evidence="2">Uncharacterized protein</fullName>
    </submittedName>
</protein>
<dbReference type="EMBL" id="LR824009">
    <property type="protein sequence ID" value="CAH0605711.1"/>
    <property type="molecule type" value="Genomic_DNA"/>
</dbReference>
<keyword evidence="1" id="KW-1133">Transmembrane helix</keyword>
<gene>
    <name evidence="2" type="ORF">CINC_LOCUS11654</name>
</gene>
<organism evidence="2 3">
    <name type="scientific">Chrysodeixis includens</name>
    <name type="common">Soybean looper</name>
    <name type="synonym">Pseudoplusia includens</name>
    <dbReference type="NCBI Taxonomy" id="689277"/>
    <lineage>
        <taxon>Eukaryota</taxon>
        <taxon>Metazoa</taxon>
        <taxon>Ecdysozoa</taxon>
        <taxon>Arthropoda</taxon>
        <taxon>Hexapoda</taxon>
        <taxon>Insecta</taxon>
        <taxon>Pterygota</taxon>
        <taxon>Neoptera</taxon>
        <taxon>Endopterygota</taxon>
        <taxon>Lepidoptera</taxon>
        <taxon>Glossata</taxon>
        <taxon>Ditrysia</taxon>
        <taxon>Noctuoidea</taxon>
        <taxon>Noctuidae</taxon>
        <taxon>Plusiinae</taxon>
        <taxon>Chrysodeixis</taxon>
    </lineage>
</organism>
<evidence type="ECO:0000313" key="3">
    <source>
        <dbReference type="Proteomes" id="UP001154114"/>
    </source>
</evidence>
<feature type="transmembrane region" description="Helical" evidence="1">
    <location>
        <begin position="99"/>
        <end position="117"/>
    </location>
</feature>
<dbReference type="Proteomes" id="UP001154114">
    <property type="component" value="Chromosome 6"/>
</dbReference>
<keyword evidence="3" id="KW-1185">Reference proteome</keyword>
<accession>A0A9P0BZV5</accession>
<evidence type="ECO:0000313" key="2">
    <source>
        <dbReference type="EMBL" id="CAH0605711.1"/>
    </source>
</evidence>
<sequence>METLSQTTASLDASSFPDCRLSYFYALANETLSNTYSRKLNAIEQDDKSIADRKIRDKNRFFAKIPIGEPRPMPIVMSTTTVKPIEAVTEKLVPGSGSATVYSVSVLFVIILINTFIR</sequence>
<keyword evidence="1" id="KW-0812">Transmembrane</keyword>